<name>A0A6N9H8G4_9MICO</name>
<gene>
    <name evidence="2" type="ORF">GSY69_07700</name>
</gene>
<dbReference type="AlphaFoldDB" id="A0A6N9H8G4"/>
<dbReference type="PROSITE" id="PS51257">
    <property type="entry name" value="PROKAR_LIPOPROTEIN"/>
    <property type="match status" value="1"/>
</dbReference>
<organism evidence="2 3">
    <name type="scientific">Brevibacterium rongguiense</name>
    <dbReference type="NCBI Taxonomy" id="2695267"/>
    <lineage>
        <taxon>Bacteria</taxon>
        <taxon>Bacillati</taxon>
        <taxon>Actinomycetota</taxon>
        <taxon>Actinomycetes</taxon>
        <taxon>Micrococcales</taxon>
        <taxon>Brevibacteriaceae</taxon>
        <taxon>Brevibacterium</taxon>
    </lineage>
</organism>
<evidence type="ECO:0008006" key="4">
    <source>
        <dbReference type="Google" id="ProtNLM"/>
    </source>
</evidence>
<accession>A0A6N9H8G4</accession>
<keyword evidence="3" id="KW-1185">Reference proteome</keyword>
<comment type="caution">
    <text evidence="2">The sequence shown here is derived from an EMBL/GenBank/DDBJ whole genome shotgun (WGS) entry which is preliminary data.</text>
</comment>
<reference evidence="2 3" key="1">
    <citation type="submission" date="2020-01" db="EMBL/GenBank/DDBJ databases">
        <authorList>
            <person name="Deng T."/>
        </authorList>
    </citation>
    <scope>NUCLEOTIDE SEQUENCE [LARGE SCALE GENOMIC DNA]</scope>
    <source>
        <strain evidence="2 3">5221</strain>
    </source>
</reference>
<feature type="compositionally biased region" description="Low complexity" evidence="1">
    <location>
        <begin position="46"/>
        <end position="57"/>
    </location>
</feature>
<evidence type="ECO:0000313" key="2">
    <source>
        <dbReference type="EMBL" id="MYM19852.1"/>
    </source>
</evidence>
<dbReference type="EMBL" id="WWEQ01000027">
    <property type="protein sequence ID" value="MYM19852.1"/>
    <property type="molecule type" value="Genomic_DNA"/>
</dbReference>
<protein>
    <recommendedName>
        <fullName evidence="4">Lipoprotein</fullName>
    </recommendedName>
</protein>
<feature type="region of interest" description="Disordered" evidence="1">
    <location>
        <begin position="38"/>
        <end position="90"/>
    </location>
</feature>
<evidence type="ECO:0000313" key="3">
    <source>
        <dbReference type="Proteomes" id="UP000469215"/>
    </source>
</evidence>
<evidence type="ECO:0000256" key="1">
    <source>
        <dbReference type="SAM" id="MobiDB-lite"/>
    </source>
</evidence>
<dbReference type="Proteomes" id="UP000469215">
    <property type="component" value="Unassembled WGS sequence"/>
</dbReference>
<dbReference type="RefSeq" id="WP_160953283.1">
    <property type="nucleotide sequence ID" value="NZ_WWEQ01000027.1"/>
</dbReference>
<proteinExistence type="predicted"/>
<sequence>MKPSLRALAAAPAAASLLLLAGCGPLPIDRFVPWLSSDESARGSDESAQGSGDASGSAGNGDDEVVEATATAPGAGQPPGGADSGAADPSGATITCPSGYSAHRWGRTAEFEVLICADSTGGGEYRYIAGSSAKGYTHLSASEDGAGTFTASNGATSYRADAQSLTIMKDGKILKQQAWIDGTFGSAGAGGE</sequence>